<evidence type="ECO:0000259" key="1">
    <source>
        <dbReference type="Pfam" id="PF21598"/>
    </source>
</evidence>
<dbReference type="AlphaFoldDB" id="A0A382JFK2"/>
<name>A0A382JFK2_9ZZZZ</name>
<dbReference type="InterPro" id="IPR048797">
    <property type="entry name" value="PvuRts1I-like_N"/>
</dbReference>
<feature type="non-terminal residue" evidence="2">
    <location>
        <position position="101"/>
    </location>
</feature>
<feature type="domain" description="Restriction endonuclease PvuRts1 I-like N-terminal" evidence="1">
    <location>
        <begin position="7"/>
        <end position="79"/>
    </location>
</feature>
<proteinExistence type="predicted"/>
<dbReference type="Pfam" id="PF21598">
    <property type="entry name" value="PvuRts1I-like_N"/>
    <property type="match status" value="1"/>
</dbReference>
<reference evidence="2" key="1">
    <citation type="submission" date="2018-05" db="EMBL/GenBank/DDBJ databases">
        <authorList>
            <person name="Lanie J.A."/>
            <person name="Ng W.-L."/>
            <person name="Kazmierczak K.M."/>
            <person name="Andrzejewski T.M."/>
            <person name="Davidsen T.M."/>
            <person name="Wayne K.J."/>
            <person name="Tettelin H."/>
            <person name="Glass J.I."/>
            <person name="Rusch D."/>
            <person name="Podicherti R."/>
            <person name="Tsui H.-C.T."/>
            <person name="Winkler M.E."/>
        </authorList>
    </citation>
    <scope>NUCLEOTIDE SEQUENCE</scope>
</reference>
<dbReference type="EMBL" id="UINC01073783">
    <property type="protein sequence ID" value="SVC10425.1"/>
    <property type="molecule type" value="Genomic_DNA"/>
</dbReference>
<gene>
    <name evidence="2" type="ORF">METZ01_LOCUS263279</name>
</gene>
<sequence length="101" mass="12139">MRITKDEYILKSFSKLRNKKWELYVITRIIHLLNDPEIEFVCQQPIKSRDGNRYLTDLCFPGLKLYCEIDESHHANEENFYADISREREIINATGFEEIRI</sequence>
<evidence type="ECO:0000313" key="2">
    <source>
        <dbReference type="EMBL" id="SVC10425.1"/>
    </source>
</evidence>
<protein>
    <recommendedName>
        <fullName evidence="1">Restriction endonuclease PvuRts1 I-like N-terminal domain-containing protein</fullName>
    </recommendedName>
</protein>
<organism evidence="2">
    <name type="scientific">marine metagenome</name>
    <dbReference type="NCBI Taxonomy" id="408172"/>
    <lineage>
        <taxon>unclassified sequences</taxon>
        <taxon>metagenomes</taxon>
        <taxon>ecological metagenomes</taxon>
    </lineage>
</organism>
<accession>A0A382JFK2</accession>